<evidence type="ECO:0000313" key="2">
    <source>
        <dbReference type="Proteomes" id="UP001595191"/>
    </source>
</evidence>
<organism evidence="1 2">
    <name type="scientific">Meishania litoralis</name>
    <dbReference type="NCBI Taxonomy" id="3434685"/>
    <lineage>
        <taxon>Bacteria</taxon>
        <taxon>Pseudomonadati</taxon>
        <taxon>Bacteroidota</taxon>
        <taxon>Flavobacteriia</taxon>
        <taxon>Flavobacteriales</taxon>
        <taxon>Flavobacteriaceae</taxon>
        <taxon>Meishania</taxon>
    </lineage>
</organism>
<evidence type="ECO:0000313" key="1">
    <source>
        <dbReference type="EMBL" id="MFH6604354.1"/>
    </source>
</evidence>
<sequence length="101" mass="12067">MEDNNKLPTSIWGKWWSPIRKWFYPSWLIYETSYRFYDYAVAVHLYLKNIGNEYLALVSGMATFMVCTAFLTVSTSFLLFKFFSVENLTGTRFEERMKPLF</sequence>
<reference evidence="1" key="1">
    <citation type="submission" date="2024-09" db="EMBL/GenBank/DDBJ databases">
        <authorList>
            <person name="Liu J."/>
        </authorList>
    </citation>
    <scope>NUCLEOTIDE SEQUENCE</scope>
    <source>
        <strain evidence="1">NBU2967</strain>
    </source>
</reference>
<accession>A0ACC7LL83</accession>
<gene>
    <name evidence="1" type="ORF">ACEZ3G_12755</name>
</gene>
<name>A0ACC7LL83_9FLAO</name>
<protein>
    <submittedName>
        <fullName evidence="1">Uncharacterized protein</fullName>
    </submittedName>
</protein>
<keyword evidence="2" id="KW-1185">Reference proteome</keyword>
<comment type="caution">
    <text evidence="1">The sequence shown here is derived from an EMBL/GenBank/DDBJ whole genome shotgun (WGS) entry which is preliminary data.</text>
</comment>
<dbReference type="Proteomes" id="UP001595191">
    <property type="component" value="Unassembled WGS sequence"/>
</dbReference>
<dbReference type="EMBL" id="JBHFPV010000002">
    <property type="protein sequence ID" value="MFH6604354.1"/>
    <property type="molecule type" value="Genomic_DNA"/>
</dbReference>
<proteinExistence type="predicted"/>